<dbReference type="GO" id="GO:0009289">
    <property type="term" value="C:pilus"/>
    <property type="evidence" value="ECO:0007669"/>
    <property type="project" value="InterPro"/>
</dbReference>
<dbReference type="Pfam" id="PF00419">
    <property type="entry name" value="Fimbrial"/>
    <property type="match status" value="1"/>
</dbReference>
<protein>
    <recommendedName>
        <fullName evidence="1">Fimbrial-type adhesion domain-containing protein</fullName>
    </recommendedName>
</protein>
<name>A0AAJ1FPW1_PANAN</name>
<dbReference type="InterPro" id="IPR000259">
    <property type="entry name" value="Adhesion_dom_fimbrial"/>
</dbReference>
<sequence length="171" mass="18880">MKCKICFFSRFLFSVITGYFLTCFTLVMATETAEVSFSGTLLESPPCVVNSNRDIVVDFGDEVMTTRIDATQYRQKIEFTIDCTSAISSKQKIRISGTTTSAGYAGEVISTPKKGLGIALYHDSVRYSPGEWLNFNVPNIPTFYAVPEKNKNEAMSGGVFNAKASLVVEYQ</sequence>
<dbReference type="InterPro" id="IPR036937">
    <property type="entry name" value="Adhesion_dom_fimbrial_sf"/>
</dbReference>
<dbReference type="InterPro" id="IPR005430">
    <property type="entry name" value="P_pili_tip_PapF"/>
</dbReference>
<dbReference type="PANTHER" id="PTHR33420">
    <property type="entry name" value="FIMBRIAL SUBUNIT ELFA-RELATED"/>
    <property type="match status" value="1"/>
</dbReference>
<dbReference type="EMBL" id="JANFVX010000001">
    <property type="protein sequence ID" value="MCW0342239.1"/>
    <property type="molecule type" value="Genomic_DNA"/>
</dbReference>
<dbReference type="PANTHER" id="PTHR33420:SF34">
    <property type="entry name" value="MINOR FIMBRIAL SUBUNIT"/>
    <property type="match status" value="1"/>
</dbReference>
<evidence type="ECO:0000259" key="1">
    <source>
        <dbReference type="Pfam" id="PF00419"/>
    </source>
</evidence>
<proteinExistence type="predicted"/>
<evidence type="ECO:0000313" key="3">
    <source>
        <dbReference type="Proteomes" id="UP001208888"/>
    </source>
</evidence>
<dbReference type="Proteomes" id="UP001208888">
    <property type="component" value="Unassembled WGS sequence"/>
</dbReference>
<comment type="caution">
    <text evidence="2">The sequence shown here is derived from an EMBL/GenBank/DDBJ whole genome shotgun (WGS) entry which is preliminary data.</text>
</comment>
<accession>A0AAJ1FPW1</accession>
<reference evidence="2" key="1">
    <citation type="submission" date="2022-06" db="EMBL/GenBank/DDBJ databases">
        <title>Dynamics of rice microbiomes reveals core vertical transmitted seed endophytes.</title>
        <authorList>
            <person name="Liao K."/>
            <person name="Zhang X."/>
        </authorList>
    </citation>
    <scope>NUCLEOTIDE SEQUENCE</scope>
    <source>
        <strain evidence="2">JT1-17</strain>
    </source>
</reference>
<dbReference type="InterPro" id="IPR008966">
    <property type="entry name" value="Adhesion_dom_sf"/>
</dbReference>
<evidence type="ECO:0000313" key="2">
    <source>
        <dbReference type="EMBL" id="MCW0342239.1"/>
    </source>
</evidence>
<dbReference type="SUPFAM" id="SSF49401">
    <property type="entry name" value="Bacterial adhesins"/>
    <property type="match status" value="1"/>
</dbReference>
<organism evidence="2 3">
    <name type="scientific">Pantoea ananas</name>
    <name type="common">Erwinia uredovora</name>
    <dbReference type="NCBI Taxonomy" id="553"/>
    <lineage>
        <taxon>Bacteria</taxon>
        <taxon>Pseudomonadati</taxon>
        <taxon>Pseudomonadota</taxon>
        <taxon>Gammaproteobacteria</taxon>
        <taxon>Enterobacterales</taxon>
        <taxon>Erwiniaceae</taxon>
        <taxon>Pantoea</taxon>
    </lineage>
</organism>
<dbReference type="RefSeq" id="WP_050598410.1">
    <property type="nucleotide sequence ID" value="NZ_JANFVX010000001.1"/>
</dbReference>
<dbReference type="AlphaFoldDB" id="A0AAJ1FPW1"/>
<dbReference type="Gene3D" id="2.60.40.1090">
    <property type="entry name" value="Fimbrial-type adhesion domain"/>
    <property type="match status" value="1"/>
</dbReference>
<dbReference type="InterPro" id="IPR050263">
    <property type="entry name" value="Bact_Fimbrial_Adh_Pro"/>
</dbReference>
<dbReference type="PRINTS" id="PR01613">
    <property type="entry name" value="FIMBRIALPAPF"/>
</dbReference>
<dbReference type="GO" id="GO:0043709">
    <property type="term" value="P:cell adhesion involved in single-species biofilm formation"/>
    <property type="evidence" value="ECO:0007669"/>
    <property type="project" value="TreeGrafter"/>
</dbReference>
<feature type="domain" description="Fimbrial-type adhesion" evidence="1">
    <location>
        <begin position="36"/>
        <end position="171"/>
    </location>
</feature>
<gene>
    <name evidence="2" type="ORF">NB703_000332</name>
</gene>